<keyword evidence="2" id="KW-1133">Transmembrane helix</keyword>
<evidence type="ECO:0000313" key="3">
    <source>
        <dbReference type="EMBL" id="GEJ58682.1"/>
    </source>
</evidence>
<dbReference type="EMBL" id="BJTG01000008">
    <property type="protein sequence ID" value="GEJ58682.1"/>
    <property type="molecule type" value="Genomic_DNA"/>
</dbReference>
<feature type="transmembrane region" description="Helical" evidence="2">
    <location>
        <begin position="12"/>
        <end position="35"/>
    </location>
</feature>
<sequence length="70" mass="7040">MRGGLAPDLLGAGAFLALWVMVWGFFLVAVAGPAARLHGAGQREAPVTTEPGTRALAVAGPGSSPERSTP</sequence>
<evidence type="ECO:0000313" key="4">
    <source>
        <dbReference type="Proteomes" id="UP000503640"/>
    </source>
</evidence>
<dbReference type="AlphaFoldDB" id="A0A7I9VQJ3"/>
<proteinExistence type="predicted"/>
<organism evidence="3 4">
    <name type="scientific">Anaeromyxobacter diazotrophicus</name>
    <dbReference type="NCBI Taxonomy" id="2590199"/>
    <lineage>
        <taxon>Bacteria</taxon>
        <taxon>Pseudomonadati</taxon>
        <taxon>Myxococcota</taxon>
        <taxon>Myxococcia</taxon>
        <taxon>Myxococcales</taxon>
        <taxon>Cystobacterineae</taxon>
        <taxon>Anaeromyxobacteraceae</taxon>
        <taxon>Anaeromyxobacter</taxon>
    </lineage>
</organism>
<reference evidence="4" key="1">
    <citation type="journal article" date="2020" name="Appl. Environ. Microbiol.">
        <title>Diazotrophic Anaeromyxobacter Isolates from Soils.</title>
        <authorList>
            <person name="Masuda Y."/>
            <person name="Yamanaka H."/>
            <person name="Xu Z.X."/>
            <person name="Shiratori Y."/>
            <person name="Aono T."/>
            <person name="Amachi S."/>
            <person name="Senoo K."/>
            <person name="Itoh H."/>
        </authorList>
    </citation>
    <scope>NUCLEOTIDE SEQUENCE [LARGE SCALE GENOMIC DNA]</scope>
    <source>
        <strain evidence="4">R267</strain>
    </source>
</reference>
<evidence type="ECO:0000256" key="1">
    <source>
        <dbReference type="SAM" id="MobiDB-lite"/>
    </source>
</evidence>
<dbReference type="RefSeq" id="WP_176067461.1">
    <property type="nucleotide sequence ID" value="NZ_BJTG01000008.1"/>
</dbReference>
<evidence type="ECO:0000256" key="2">
    <source>
        <dbReference type="SAM" id="Phobius"/>
    </source>
</evidence>
<name>A0A7I9VQJ3_9BACT</name>
<keyword evidence="2" id="KW-0812">Transmembrane</keyword>
<keyword evidence="4" id="KW-1185">Reference proteome</keyword>
<accession>A0A7I9VQJ3</accession>
<dbReference type="Proteomes" id="UP000503640">
    <property type="component" value="Unassembled WGS sequence"/>
</dbReference>
<gene>
    <name evidence="3" type="ORF">AMYX_34230</name>
</gene>
<protein>
    <submittedName>
        <fullName evidence="3">Uncharacterized protein</fullName>
    </submittedName>
</protein>
<keyword evidence="2" id="KW-0472">Membrane</keyword>
<comment type="caution">
    <text evidence="3">The sequence shown here is derived from an EMBL/GenBank/DDBJ whole genome shotgun (WGS) entry which is preliminary data.</text>
</comment>
<feature type="region of interest" description="Disordered" evidence="1">
    <location>
        <begin position="39"/>
        <end position="70"/>
    </location>
</feature>